<evidence type="ECO:0000313" key="2">
    <source>
        <dbReference type="EMBL" id="KAK7886886.1"/>
    </source>
</evidence>
<dbReference type="EMBL" id="JBBPFD010000019">
    <property type="protein sequence ID" value="KAK7886886.1"/>
    <property type="molecule type" value="Genomic_DNA"/>
</dbReference>
<evidence type="ECO:0000313" key="3">
    <source>
        <dbReference type="Proteomes" id="UP001460270"/>
    </source>
</evidence>
<dbReference type="Proteomes" id="UP001460270">
    <property type="component" value="Unassembled WGS sequence"/>
</dbReference>
<gene>
    <name evidence="2" type="ORF">WMY93_026507</name>
</gene>
<comment type="caution">
    <text evidence="2">The sequence shown here is derived from an EMBL/GenBank/DDBJ whole genome shotgun (WGS) entry which is preliminary data.</text>
</comment>
<feature type="chain" id="PRO_5043855597" evidence="1">
    <location>
        <begin position="27"/>
        <end position="258"/>
    </location>
</feature>
<reference evidence="3" key="1">
    <citation type="submission" date="2024-04" db="EMBL/GenBank/DDBJ databases">
        <title>Salinicola lusitanus LLJ914,a marine bacterium isolated from the Okinawa Trough.</title>
        <authorList>
            <person name="Li J."/>
        </authorList>
    </citation>
    <scope>NUCLEOTIDE SEQUENCE [LARGE SCALE GENOMIC DNA]</scope>
</reference>
<dbReference type="PROSITE" id="PS51257">
    <property type="entry name" value="PROKAR_LIPOPROTEIN"/>
    <property type="match status" value="1"/>
</dbReference>
<feature type="signal peptide" evidence="1">
    <location>
        <begin position="1"/>
        <end position="26"/>
    </location>
</feature>
<accession>A0AAW0N7X4</accession>
<proteinExistence type="predicted"/>
<evidence type="ECO:0000256" key="1">
    <source>
        <dbReference type="SAM" id="SignalP"/>
    </source>
</evidence>
<name>A0AAW0N7X4_9GOBI</name>
<keyword evidence="3" id="KW-1185">Reference proteome</keyword>
<protein>
    <submittedName>
        <fullName evidence="2">Uncharacterized protein</fullName>
    </submittedName>
</protein>
<dbReference type="AlphaFoldDB" id="A0AAW0N7X4"/>
<sequence>MVHTTLKKSLALGLILLIQACGPLLAQTAEADPPGLMQRLTDRAKVAKEKAQRVGEAVLGFAGAYYEDHLQPTATSYYEWASGWRDSLWEKEFWSGYHARCALPVTDNSLSERTVTRAAADMNAKIVFAVFLALQVSLSLCEIPAPEAELVEKYNDLKNTFIKRLHNAYNKIVAAAEANENAQAAKDAVNTGELNRYMQISGQVARAVAEETSPVVDRARSAALGVYGAYMRPVIGEYLQEAITNIKTVLDQVMPAEN</sequence>
<keyword evidence="1" id="KW-0732">Signal</keyword>
<organism evidence="2 3">
    <name type="scientific">Mugilogobius chulae</name>
    <name type="common">yellowstripe goby</name>
    <dbReference type="NCBI Taxonomy" id="88201"/>
    <lineage>
        <taxon>Eukaryota</taxon>
        <taxon>Metazoa</taxon>
        <taxon>Chordata</taxon>
        <taxon>Craniata</taxon>
        <taxon>Vertebrata</taxon>
        <taxon>Euteleostomi</taxon>
        <taxon>Actinopterygii</taxon>
        <taxon>Neopterygii</taxon>
        <taxon>Teleostei</taxon>
        <taxon>Neoteleostei</taxon>
        <taxon>Acanthomorphata</taxon>
        <taxon>Gobiaria</taxon>
        <taxon>Gobiiformes</taxon>
        <taxon>Gobioidei</taxon>
        <taxon>Gobiidae</taxon>
        <taxon>Gobionellinae</taxon>
        <taxon>Mugilogobius</taxon>
    </lineage>
</organism>